<dbReference type="Pfam" id="PF01554">
    <property type="entry name" value="MatE"/>
    <property type="match status" value="2"/>
</dbReference>
<protein>
    <recommendedName>
        <fullName evidence="6">Protein DETOXIFICATION</fullName>
    </recommendedName>
    <alternativeName>
        <fullName evidence="6">Multidrug and toxic compound extrusion protein</fullName>
    </alternativeName>
</protein>
<evidence type="ECO:0000313" key="7">
    <source>
        <dbReference type="EMBL" id="RZC78110.1"/>
    </source>
</evidence>
<evidence type="ECO:0000256" key="6">
    <source>
        <dbReference type="RuleBase" id="RU004914"/>
    </source>
</evidence>
<feature type="transmembrane region" description="Helical" evidence="6">
    <location>
        <begin position="35"/>
        <end position="57"/>
    </location>
</feature>
<reference evidence="7 8" key="1">
    <citation type="journal article" date="2018" name="Science">
        <title>The opium poppy genome and morphinan production.</title>
        <authorList>
            <person name="Guo L."/>
            <person name="Winzer T."/>
            <person name="Yang X."/>
            <person name="Li Y."/>
            <person name="Ning Z."/>
            <person name="He Z."/>
            <person name="Teodor R."/>
            <person name="Lu Y."/>
            <person name="Bowser T.A."/>
            <person name="Graham I.A."/>
            <person name="Ye K."/>
        </authorList>
    </citation>
    <scope>NUCLEOTIDE SEQUENCE [LARGE SCALE GENOMIC DNA]</scope>
    <source>
        <strain evidence="8">cv. HN1</strain>
        <tissue evidence="7">Leaves</tissue>
    </source>
</reference>
<evidence type="ECO:0000256" key="1">
    <source>
        <dbReference type="ARBA" id="ARBA00004141"/>
    </source>
</evidence>
<dbReference type="InterPro" id="IPR002528">
    <property type="entry name" value="MATE_fam"/>
</dbReference>
<dbReference type="GO" id="GO:0016020">
    <property type="term" value="C:membrane"/>
    <property type="evidence" value="ECO:0007669"/>
    <property type="project" value="UniProtKB-SubCell"/>
</dbReference>
<feature type="transmembrane region" description="Helical" evidence="6">
    <location>
        <begin position="182"/>
        <end position="201"/>
    </location>
</feature>
<proteinExistence type="inferred from homology"/>
<feature type="transmembrane region" description="Helical" evidence="6">
    <location>
        <begin position="118"/>
        <end position="140"/>
    </location>
</feature>
<keyword evidence="8" id="KW-1185">Reference proteome</keyword>
<feature type="transmembrane region" description="Helical" evidence="6">
    <location>
        <begin position="152"/>
        <end position="170"/>
    </location>
</feature>
<dbReference type="EMBL" id="CM010723">
    <property type="protein sequence ID" value="RZC78110.1"/>
    <property type="molecule type" value="Genomic_DNA"/>
</dbReference>
<evidence type="ECO:0000256" key="4">
    <source>
        <dbReference type="ARBA" id="ARBA00022989"/>
    </source>
</evidence>
<dbReference type="Gramene" id="RZC78110">
    <property type="protein sequence ID" value="RZC78110"/>
    <property type="gene ID" value="C5167_002302"/>
</dbReference>
<feature type="transmembrane region" description="Helical" evidence="6">
    <location>
        <begin position="413"/>
        <end position="434"/>
    </location>
</feature>
<dbReference type="GO" id="GO:0042910">
    <property type="term" value="F:xenobiotic transmembrane transporter activity"/>
    <property type="evidence" value="ECO:0007669"/>
    <property type="project" value="InterPro"/>
</dbReference>
<comment type="similarity">
    <text evidence="2 6">Belongs to the multi antimicrobial extrusion (MATE) (TC 2.A.66.1) family.</text>
</comment>
<evidence type="ECO:0000256" key="3">
    <source>
        <dbReference type="ARBA" id="ARBA00022692"/>
    </source>
</evidence>
<dbReference type="PANTHER" id="PTHR11206">
    <property type="entry name" value="MULTIDRUG RESISTANCE PROTEIN"/>
    <property type="match status" value="1"/>
</dbReference>
<dbReference type="CDD" id="cd13132">
    <property type="entry name" value="MATE_eukaryotic"/>
    <property type="match status" value="1"/>
</dbReference>
<dbReference type="GO" id="GO:1990961">
    <property type="term" value="P:xenobiotic detoxification by transmembrane export across the plasma membrane"/>
    <property type="evidence" value="ECO:0007669"/>
    <property type="project" value="InterPro"/>
</dbReference>
<feature type="transmembrane region" description="Helical" evidence="6">
    <location>
        <begin position="310"/>
        <end position="334"/>
    </location>
</feature>
<gene>
    <name evidence="7" type="ORF">C5167_002302</name>
</gene>
<dbReference type="AlphaFoldDB" id="A0A4Y7L0G3"/>
<sequence>MDDSASNYSVPLLTNRNENSDPVSFGRKVWEESKMVWYIAGPCILSAIFQFSLAFTTQTWVGHVGTLELAAFGLQNLVISGLTYGIMLGMGSALEILCGQAYGAGKLTILGIYLQRSWVILLGTALPLTLISVFATPILLVLGQKQEIAELAGTYSIWMIPQLYMYALNFPMQRFLQAQSKVMPLAWISFGVFVIHVPLSWFCVMKWGLVGAAASLNFSWVLVVILQFVYIVSGSCKDSWTGFSWWLLLSYLIFSGYLWPQLSCSVKVDVAAICMNVEGWIYMVPLGYIAAVSVRVSNELGDGNAAAAKFSVWVTVSIALVTQTAFAILILITRKDFPKLFTDDMIVMKEVSNVAVYLCISIILCAVQTVLTGMAIGVGWQASIAYVNITTYYLIALPIAIFMGFKLDWGLEGLWIGTQIGIGLQTIVIIVMCCRADRDKEVQLSKDRVSEDVGSREEQKLIH</sequence>
<feature type="transmembrane region" description="Helical" evidence="6">
    <location>
        <begin position="207"/>
        <end position="231"/>
    </location>
</feature>
<name>A0A4Y7L0G3_PAPSO</name>
<dbReference type="STRING" id="3469.A0A4Y7L0G3"/>
<feature type="transmembrane region" description="Helical" evidence="6">
    <location>
        <begin position="77"/>
        <end position="97"/>
    </location>
</feature>
<evidence type="ECO:0000256" key="5">
    <source>
        <dbReference type="ARBA" id="ARBA00023136"/>
    </source>
</evidence>
<accession>A0A4Y7L0G3</accession>
<evidence type="ECO:0000313" key="8">
    <source>
        <dbReference type="Proteomes" id="UP000316621"/>
    </source>
</evidence>
<dbReference type="Proteomes" id="UP000316621">
    <property type="component" value="Chromosome 9"/>
</dbReference>
<organism evidence="7 8">
    <name type="scientific">Papaver somniferum</name>
    <name type="common">Opium poppy</name>
    <dbReference type="NCBI Taxonomy" id="3469"/>
    <lineage>
        <taxon>Eukaryota</taxon>
        <taxon>Viridiplantae</taxon>
        <taxon>Streptophyta</taxon>
        <taxon>Embryophyta</taxon>
        <taxon>Tracheophyta</taxon>
        <taxon>Spermatophyta</taxon>
        <taxon>Magnoliopsida</taxon>
        <taxon>Ranunculales</taxon>
        <taxon>Papaveraceae</taxon>
        <taxon>Papaveroideae</taxon>
        <taxon>Papaver</taxon>
    </lineage>
</organism>
<keyword evidence="3 6" id="KW-0812">Transmembrane</keyword>
<comment type="subcellular location">
    <subcellularLocation>
        <location evidence="1">Membrane</location>
        <topology evidence="1">Multi-pass membrane protein</topology>
    </subcellularLocation>
</comment>
<dbReference type="InterPro" id="IPR045069">
    <property type="entry name" value="MATE_euk"/>
</dbReference>
<dbReference type="GO" id="GO:0015297">
    <property type="term" value="F:antiporter activity"/>
    <property type="evidence" value="ECO:0007669"/>
    <property type="project" value="InterPro"/>
</dbReference>
<keyword evidence="4 6" id="KW-1133">Transmembrane helix</keyword>
<keyword evidence="5 6" id="KW-0472">Membrane</keyword>
<feature type="transmembrane region" description="Helical" evidence="6">
    <location>
        <begin position="280"/>
        <end position="298"/>
    </location>
</feature>
<feature type="transmembrane region" description="Helical" evidence="6">
    <location>
        <begin position="243"/>
        <end position="260"/>
    </location>
</feature>
<feature type="transmembrane region" description="Helical" evidence="6">
    <location>
        <begin position="385"/>
        <end position="407"/>
    </location>
</feature>
<evidence type="ECO:0000256" key="2">
    <source>
        <dbReference type="ARBA" id="ARBA00010199"/>
    </source>
</evidence>
<feature type="transmembrane region" description="Helical" evidence="6">
    <location>
        <begin position="354"/>
        <end position="378"/>
    </location>
</feature>